<feature type="signal peptide" evidence="18">
    <location>
        <begin position="1"/>
        <end position="18"/>
    </location>
</feature>
<sequence length="677" mass="68569" precursor="true">MCAALACLVLLGAGAAHAEDFLEPEQAFAFSAAMAGPAEIDVHYKIAPKYYMYRERFEFALSPDAGRLGKPSFPKGIIEYDPTFDKKLEIYHDGVTIRVPLQPGAAGPLKLEVTGQGCAEAGLCYSPMTTEVVLTPVAGGYRASGPGVRSSVPGQAAPAGAAAGPAATSATASATTPAASSAASPAASAAGAPAAAAGAPPGAASSSVLDMSDTGFAAYLAGAGWGRIIALCLLLGLLLSFTPCVLPMVPILLAIVAGDAGKAGSAGTRSRWRGLSLAASYVLGMSLVYTALGVAAGLIGASLAVWLQTPWVLALFALLLALLALAMFDVYTLQAPSGMQSALNDKVSRIPGGRYGGALLMGMVSALIVGPCVAAPLAGVLLFISQTGNLVLGGLALFALAWGEGLLLLLVGASSGALLPRAGAWMEGVKHLFGWLLLATAWWMLDSVVPAWASMLGWAFLAGFAAVMLGAFEAMPAGAGLGAFLRKTLGLLAALWAALLLVGAATGGGSLLQPLAGWRAGAVAGAPGVALAGPGASASGTPGAAGLNPAATLAVRSRFQRVHSVQELDAALAQAGRPVMLDFYADWCVSCLEMEKFTFSDPAVAGKMSQLLLLQADVTKNTPEDRALLKRFHLFGPPGILFFGADGKPLPNARVIGFQKAAQFAAVLDGVLADGRR</sequence>
<keyword evidence="7 18" id="KW-0732">Signal</keyword>
<feature type="transmembrane region" description="Helical" evidence="18">
    <location>
        <begin position="451"/>
        <end position="472"/>
    </location>
</feature>
<evidence type="ECO:0000256" key="2">
    <source>
        <dbReference type="ARBA" id="ARBA00007241"/>
    </source>
</evidence>
<evidence type="ECO:0000256" key="9">
    <source>
        <dbReference type="ARBA" id="ARBA00022982"/>
    </source>
</evidence>
<dbReference type="PANTHER" id="PTHR32234:SF0">
    <property type="entry name" value="THIOL:DISULFIDE INTERCHANGE PROTEIN DSBD"/>
    <property type="match status" value="1"/>
</dbReference>
<comment type="caution">
    <text evidence="18">Lacks conserved residue(s) required for the propagation of feature annotation.</text>
</comment>
<evidence type="ECO:0000256" key="13">
    <source>
        <dbReference type="ARBA" id="ARBA00023136"/>
    </source>
</evidence>
<dbReference type="EMBL" id="NJIH01000003">
    <property type="protein sequence ID" value="OWT64138.1"/>
    <property type="molecule type" value="Genomic_DNA"/>
</dbReference>
<comment type="similarity">
    <text evidence="2 18">Belongs to the thioredoxin family. DsbD subfamily.</text>
</comment>
<organism evidence="20 21">
    <name type="scientific">Candidimonas nitroreducens</name>
    <dbReference type="NCBI Taxonomy" id="683354"/>
    <lineage>
        <taxon>Bacteria</taxon>
        <taxon>Pseudomonadati</taxon>
        <taxon>Pseudomonadota</taxon>
        <taxon>Betaproteobacteria</taxon>
        <taxon>Burkholderiales</taxon>
        <taxon>Alcaligenaceae</taxon>
        <taxon>Candidimonas</taxon>
    </lineage>
</organism>
<keyword evidence="13 18" id="KW-0472">Membrane</keyword>
<feature type="transmembrane region" description="Helical" evidence="18">
    <location>
        <begin position="390"/>
        <end position="412"/>
    </location>
</feature>
<dbReference type="Gene3D" id="3.40.30.10">
    <property type="entry name" value="Glutaredoxin"/>
    <property type="match status" value="1"/>
</dbReference>
<keyword evidence="10 18" id="KW-1133">Transmembrane helix</keyword>
<keyword evidence="6 18" id="KW-0812">Transmembrane</keyword>
<feature type="transmembrane region" description="Helical" evidence="18">
    <location>
        <begin position="278"/>
        <end position="305"/>
    </location>
</feature>
<dbReference type="PROSITE" id="PS51352">
    <property type="entry name" value="THIOREDOXIN_2"/>
    <property type="match status" value="1"/>
</dbReference>
<dbReference type="InterPro" id="IPR022910">
    <property type="entry name" value="Thiol_diS_interchange_DbsD"/>
</dbReference>
<comment type="caution">
    <text evidence="20">The sequence shown here is derived from an EMBL/GenBank/DDBJ whole genome shotgun (WGS) entry which is preliminary data.</text>
</comment>
<keyword evidence="9 18" id="KW-0249">Electron transport</keyword>
<feature type="transmembrane region" description="Helical" evidence="18">
    <location>
        <begin position="424"/>
        <end position="445"/>
    </location>
</feature>
<dbReference type="Pfam" id="PF13899">
    <property type="entry name" value="Thioredoxin_7"/>
    <property type="match status" value="1"/>
</dbReference>
<dbReference type="GO" id="GO:0045454">
    <property type="term" value="P:cell redox homeostasis"/>
    <property type="evidence" value="ECO:0007669"/>
    <property type="project" value="TreeGrafter"/>
</dbReference>
<accession>A0A225MSD4</accession>
<evidence type="ECO:0000256" key="16">
    <source>
        <dbReference type="ARBA" id="ARBA00047388"/>
    </source>
</evidence>
<protein>
    <recommendedName>
        <fullName evidence="18">Thiol:disulfide interchange protein DsbD</fullName>
        <ecNumber evidence="18">1.8.1.8</ecNumber>
    </recommendedName>
    <alternativeName>
        <fullName evidence="18">Protein-disulfide reductase</fullName>
        <shortName evidence="18">Disulfide reductase</shortName>
    </alternativeName>
</protein>
<evidence type="ECO:0000313" key="20">
    <source>
        <dbReference type="EMBL" id="OWT64138.1"/>
    </source>
</evidence>
<feature type="chain" id="PRO_5013414209" description="Thiol:disulfide interchange protein DsbD" evidence="18">
    <location>
        <begin position="19"/>
        <end position="677"/>
    </location>
</feature>
<evidence type="ECO:0000256" key="18">
    <source>
        <dbReference type="HAMAP-Rule" id="MF_00399"/>
    </source>
</evidence>
<evidence type="ECO:0000256" key="12">
    <source>
        <dbReference type="ARBA" id="ARBA00023027"/>
    </source>
</evidence>
<evidence type="ECO:0000256" key="1">
    <source>
        <dbReference type="ARBA" id="ARBA00004429"/>
    </source>
</evidence>
<keyword evidence="8 18" id="KW-0201">Cytochrome c-type biogenesis</keyword>
<keyword evidence="11 18" id="KW-0560">Oxidoreductase</keyword>
<feature type="transmembrane region" description="Helical" evidence="18">
    <location>
        <begin position="311"/>
        <end position="334"/>
    </location>
</feature>
<comment type="function">
    <text evidence="18">Required to facilitate the formation of correct disulfide bonds in some periplasmic proteins and for the assembly of the periplasmic c-type cytochromes. Acts by transferring electrons from cytoplasmic thioredoxin to the periplasm. This transfer involves a cascade of disulfide bond formation and reduction steps.</text>
</comment>
<dbReference type="Pfam" id="PF02683">
    <property type="entry name" value="DsbD_TM"/>
    <property type="match status" value="1"/>
</dbReference>
<name>A0A225MSD4_9BURK</name>
<feature type="disulfide bond" description="Redox-active" evidence="18">
    <location>
        <begin position="118"/>
        <end position="124"/>
    </location>
</feature>
<dbReference type="NCBIfam" id="NF001419">
    <property type="entry name" value="PRK00293.1"/>
    <property type="match status" value="1"/>
</dbReference>
<keyword evidence="14 18" id="KW-1015">Disulfide bond</keyword>
<comment type="catalytic activity">
    <reaction evidence="16 18">
        <text>[protein]-dithiol + NAD(+) = [protein]-disulfide + NADH + H(+)</text>
        <dbReference type="Rhea" id="RHEA:18749"/>
        <dbReference type="Rhea" id="RHEA-COMP:10593"/>
        <dbReference type="Rhea" id="RHEA-COMP:10594"/>
        <dbReference type="ChEBI" id="CHEBI:15378"/>
        <dbReference type="ChEBI" id="CHEBI:29950"/>
        <dbReference type="ChEBI" id="CHEBI:50058"/>
        <dbReference type="ChEBI" id="CHEBI:57540"/>
        <dbReference type="ChEBI" id="CHEBI:57945"/>
        <dbReference type="EC" id="1.8.1.8"/>
    </reaction>
</comment>
<keyword evidence="3 18" id="KW-0813">Transport</keyword>
<feature type="disulfide bond" description="Redox-active" evidence="18">
    <location>
        <begin position="588"/>
        <end position="591"/>
    </location>
</feature>
<feature type="domain" description="Thioredoxin" evidence="19">
    <location>
        <begin position="527"/>
        <end position="673"/>
    </location>
</feature>
<feature type="transmembrane region" description="Helical" evidence="18">
    <location>
        <begin position="228"/>
        <end position="257"/>
    </location>
</feature>
<dbReference type="AlphaFoldDB" id="A0A225MSD4"/>
<evidence type="ECO:0000256" key="14">
    <source>
        <dbReference type="ARBA" id="ARBA00023157"/>
    </source>
</evidence>
<evidence type="ECO:0000256" key="10">
    <source>
        <dbReference type="ARBA" id="ARBA00022989"/>
    </source>
</evidence>
<dbReference type="InterPro" id="IPR036929">
    <property type="entry name" value="DsbDN_sf"/>
</dbReference>
<keyword evidence="21" id="KW-1185">Reference proteome</keyword>
<dbReference type="GO" id="GO:0047134">
    <property type="term" value="F:protein-disulfide reductase [NAD(P)H] activity"/>
    <property type="evidence" value="ECO:0007669"/>
    <property type="project" value="UniProtKB-UniRule"/>
</dbReference>
<dbReference type="OrthoDB" id="9811036at2"/>
<dbReference type="InterPro" id="IPR028250">
    <property type="entry name" value="DsbDN"/>
</dbReference>
<evidence type="ECO:0000256" key="5">
    <source>
        <dbReference type="ARBA" id="ARBA00022519"/>
    </source>
</evidence>
<evidence type="ECO:0000256" key="8">
    <source>
        <dbReference type="ARBA" id="ARBA00022748"/>
    </source>
</evidence>
<dbReference type="RefSeq" id="WP_088602720.1">
    <property type="nucleotide sequence ID" value="NZ_NJIH01000003.1"/>
</dbReference>
<dbReference type="PANTHER" id="PTHR32234">
    <property type="entry name" value="THIOL:DISULFIDE INTERCHANGE PROTEIN DSBD"/>
    <property type="match status" value="1"/>
</dbReference>
<keyword evidence="15 18" id="KW-0676">Redox-active center</keyword>
<dbReference type="HAMAP" id="MF_00399">
    <property type="entry name" value="DbsD"/>
    <property type="match status" value="1"/>
</dbReference>
<comment type="subcellular location">
    <subcellularLocation>
        <location evidence="1 18">Cell inner membrane</location>
        <topology evidence="1 18">Multi-pass membrane protein</topology>
    </subcellularLocation>
</comment>
<dbReference type="GO" id="GO:0009055">
    <property type="term" value="F:electron transfer activity"/>
    <property type="evidence" value="ECO:0007669"/>
    <property type="project" value="UniProtKB-UniRule"/>
</dbReference>
<reference evidence="21" key="1">
    <citation type="submission" date="2017-06" db="EMBL/GenBank/DDBJ databases">
        <title>Herbaspirillum phytohormonus sp. nov., isolated from the root nodule of Robinia pseudoacacia in lead-zinc mine.</title>
        <authorList>
            <person name="Fan M."/>
            <person name="Lin Y."/>
        </authorList>
    </citation>
    <scope>NUCLEOTIDE SEQUENCE [LARGE SCALE GENOMIC DNA]</scope>
    <source>
        <strain evidence="21">SC-089</strain>
    </source>
</reference>
<evidence type="ECO:0000256" key="4">
    <source>
        <dbReference type="ARBA" id="ARBA00022475"/>
    </source>
</evidence>
<dbReference type="CDD" id="cd02953">
    <property type="entry name" value="DsbDgamma"/>
    <property type="match status" value="1"/>
</dbReference>
<keyword evidence="5 18" id="KW-0997">Cell inner membrane</keyword>
<dbReference type="GO" id="GO:0017004">
    <property type="term" value="P:cytochrome complex assembly"/>
    <property type="evidence" value="ECO:0007669"/>
    <property type="project" value="UniProtKB-UniRule"/>
</dbReference>
<feature type="transmembrane region" description="Helical" evidence="18">
    <location>
        <begin position="355"/>
        <end position="384"/>
    </location>
</feature>
<dbReference type="InterPro" id="IPR003834">
    <property type="entry name" value="Cyt_c_assmbl_TM_dom"/>
</dbReference>
<dbReference type="SUPFAM" id="SSF74863">
    <property type="entry name" value="Thiol:disulfide interchange protein DsbD, N-terminal domain (DsbD-alpha)"/>
    <property type="match status" value="1"/>
</dbReference>
<dbReference type="InterPro" id="IPR035671">
    <property type="entry name" value="DsbD_gamma"/>
</dbReference>
<dbReference type="InterPro" id="IPR013766">
    <property type="entry name" value="Thioredoxin_domain"/>
</dbReference>
<gene>
    <name evidence="18" type="primary">dsbD</name>
    <name evidence="20" type="ORF">CEY11_04225</name>
</gene>
<dbReference type="Proteomes" id="UP000214603">
    <property type="component" value="Unassembled WGS sequence"/>
</dbReference>
<evidence type="ECO:0000256" key="11">
    <source>
        <dbReference type="ARBA" id="ARBA00023002"/>
    </source>
</evidence>
<dbReference type="GO" id="GO:0005886">
    <property type="term" value="C:plasma membrane"/>
    <property type="evidence" value="ECO:0007669"/>
    <property type="project" value="UniProtKB-SubCell"/>
</dbReference>
<comment type="catalytic activity">
    <reaction evidence="17 18">
        <text>[protein]-dithiol + NADP(+) = [protein]-disulfide + NADPH + H(+)</text>
        <dbReference type="Rhea" id="RHEA:18753"/>
        <dbReference type="Rhea" id="RHEA-COMP:10593"/>
        <dbReference type="Rhea" id="RHEA-COMP:10594"/>
        <dbReference type="ChEBI" id="CHEBI:15378"/>
        <dbReference type="ChEBI" id="CHEBI:29950"/>
        <dbReference type="ChEBI" id="CHEBI:50058"/>
        <dbReference type="ChEBI" id="CHEBI:57783"/>
        <dbReference type="ChEBI" id="CHEBI:58349"/>
        <dbReference type="EC" id="1.8.1.8"/>
    </reaction>
</comment>
<dbReference type="InterPro" id="IPR017937">
    <property type="entry name" value="Thioredoxin_CS"/>
</dbReference>
<dbReference type="SUPFAM" id="SSF52833">
    <property type="entry name" value="Thioredoxin-like"/>
    <property type="match status" value="1"/>
</dbReference>
<evidence type="ECO:0000256" key="15">
    <source>
        <dbReference type="ARBA" id="ARBA00023284"/>
    </source>
</evidence>
<evidence type="ECO:0000256" key="7">
    <source>
        <dbReference type="ARBA" id="ARBA00022729"/>
    </source>
</evidence>
<evidence type="ECO:0000256" key="17">
    <source>
        <dbReference type="ARBA" id="ARBA00047804"/>
    </source>
</evidence>
<evidence type="ECO:0000256" key="3">
    <source>
        <dbReference type="ARBA" id="ARBA00022448"/>
    </source>
</evidence>
<evidence type="ECO:0000313" key="21">
    <source>
        <dbReference type="Proteomes" id="UP000214603"/>
    </source>
</evidence>
<dbReference type="InterPro" id="IPR036249">
    <property type="entry name" value="Thioredoxin-like_sf"/>
</dbReference>
<dbReference type="Gene3D" id="2.60.40.1250">
    <property type="entry name" value="Thiol:disulfide interchange protein DsbD, N-terminal domain"/>
    <property type="match status" value="1"/>
</dbReference>
<dbReference type="EC" id="1.8.1.8" evidence="18"/>
<dbReference type="Pfam" id="PF11412">
    <property type="entry name" value="DsbD_N"/>
    <property type="match status" value="1"/>
</dbReference>
<dbReference type="PROSITE" id="PS00194">
    <property type="entry name" value="THIOREDOXIN_1"/>
    <property type="match status" value="1"/>
</dbReference>
<keyword evidence="12 18" id="KW-0520">NAD</keyword>
<feature type="transmembrane region" description="Helical" evidence="18">
    <location>
        <begin position="484"/>
        <end position="505"/>
    </location>
</feature>
<proteinExistence type="inferred from homology"/>
<keyword evidence="4 18" id="KW-1003">Cell membrane</keyword>
<evidence type="ECO:0000259" key="19">
    <source>
        <dbReference type="PROSITE" id="PS51352"/>
    </source>
</evidence>
<evidence type="ECO:0000256" key="6">
    <source>
        <dbReference type="ARBA" id="ARBA00022692"/>
    </source>
</evidence>